<evidence type="ECO:0000313" key="1">
    <source>
        <dbReference type="EMBL" id="KAK7451256.1"/>
    </source>
</evidence>
<sequence length="225" mass="26129">MRDLFVPSMRRPRRDLYTSLGRFGVDLQSNSLAVLDSGVHFARRRFKLSVDNFVTWDGVEQDFSVIGELALDQDNNTWSIRVPCDATSRLRNIMYNQTCTLENIYLRADSAKSGWRPWLKRSDIGSDVESIVLRNLSLTENALEDYCCCEGGWKVRCINPAGVAVEEHELRDWVQEGAFVLLNVRLHVHSVDDDPSYDIEVKSIRILDHCERIPYGSYRYPFYRW</sequence>
<reference evidence="1 2" key="1">
    <citation type="submission" date="2024-01" db="EMBL/GenBank/DDBJ databases">
        <title>A draft genome for the cacao thread blight pathogen Marasmiellus scandens.</title>
        <authorList>
            <person name="Baruah I.K."/>
            <person name="Leung J."/>
            <person name="Bukari Y."/>
            <person name="Amoako-Attah I."/>
            <person name="Meinhardt L.W."/>
            <person name="Bailey B.A."/>
            <person name="Cohen S.P."/>
        </authorList>
    </citation>
    <scope>NUCLEOTIDE SEQUENCE [LARGE SCALE GENOMIC DNA]</scope>
    <source>
        <strain evidence="1 2">GH-19</strain>
    </source>
</reference>
<evidence type="ECO:0000313" key="2">
    <source>
        <dbReference type="Proteomes" id="UP001498398"/>
    </source>
</evidence>
<protein>
    <submittedName>
        <fullName evidence="1">Uncharacterized protein</fullName>
    </submittedName>
</protein>
<proteinExistence type="predicted"/>
<gene>
    <name evidence="1" type="ORF">VKT23_012596</name>
</gene>
<dbReference type="EMBL" id="JBANRG010000031">
    <property type="protein sequence ID" value="KAK7451256.1"/>
    <property type="molecule type" value="Genomic_DNA"/>
</dbReference>
<dbReference type="Proteomes" id="UP001498398">
    <property type="component" value="Unassembled WGS sequence"/>
</dbReference>
<organism evidence="1 2">
    <name type="scientific">Marasmiellus scandens</name>
    <dbReference type="NCBI Taxonomy" id="2682957"/>
    <lineage>
        <taxon>Eukaryota</taxon>
        <taxon>Fungi</taxon>
        <taxon>Dikarya</taxon>
        <taxon>Basidiomycota</taxon>
        <taxon>Agaricomycotina</taxon>
        <taxon>Agaricomycetes</taxon>
        <taxon>Agaricomycetidae</taxon>
        <taxon>Agaricales</taxon>
        <taxon>Marasmiineae</taxon>
        <taxon>Omphalotaceae</taxon>
        <taxon>Marasmiellus</taxon>
    </lineage>
</organism>
<comment type="caution">
    <text evidence="1">The sequence shown here is derived from an EMBL/GenBank/DDBJ whole genome shotgun (WGS) entry which is preliminary data.</text>
</comment>
<name>A0ABR1J884_9AGAR</name>
<keyword evidence="2" id="KW-1185">Reference proteome</keyword>
<accession>A0ABR1J884</accession>